<dbReference type="PATRIC" id="fig|52133.19.peg.780"/>
<dbReference type="EMBL" id="JRHX01000030">
    <property type="protein sequence ID" value="KXZ72148.1"/>
    <property type="molecule type" value="Genomic_DNA"/>
</dbReference>
<gene>
    <name evidence="1" type="ORF">AVENLUH13518_00759</name>
</gene>
<evidence type="ECO:0000313" key="2">
    <source>
        <dbReference type="Proteomes" id="UP000075544"/>
    </source>
</evidence>
<proteinExistence type="predicted"/>
<comment type="caution">
    <text evidence="1">The sequence shown here is derived from an EMBL/GenBank/DDBJ whole genome shotgun (WGS) entry which is preliminary data.</text>
</comment>
<name>A0A150HZ73_9GAMM</name>
<organism evidence="1 2">
    <name type="scientific">Acinetobacter venetianus</name>
    <dbReference type="NCBI Taxonomy" id="52133"/>
    <lineage>
        <taxon>Bacteria</taxon>
        <taxon>Pseudomonadati</taxon>
        <taxon>Pseudomonadota</taxon>
        <taxon>Gammaproteobacteria</taxon>
        <taxon>Moraxellales</taxon>
        <taxon>Moraxellaceae</taxon>
        <taxon>Acinetobacter</taxon>
    </lineage>
</organism>
<reference evidence="1 2" key="1">
    <citation type="journal article" date="2016" name="Sci. Rep.">
        <title>Genomic and phenotypic characterization of the species Acinetobacter venetianus.</title>
        <authorList>
            <person name="Fondi M."/>
            <person name="Maida I."/>
            <person name="Perrin E."/>
            <person name="Orlandini V."/>
            <person name="La Torre L."/>
            <person name="Bosi E."/>
            <person name="Negroni A."/>
            <person name="Zanaroli G."/>
            <person name="Fava F."/>
            <person name="Decorosi F."/>
            <person name="Giovannetti L."/>
            <person name="Viti C."/>
            <person name="Vaneechoutte M."/>
            <person name="Dijkshoorn L."/>
            <person name="Fani R."/>
        </authorList>
    </citation>
    <scope>NUCLEOTIDE SEQUENCE [LARGE SCALE GENOMIC DNA]</scope>
    <source>
        <strain evidence="1 2">LUH13518</strain>
    </source>
</reference>
<sequence>MKKLTTEEFILKAKDIHGLKYDYSLSEYTISHNPLRIICKVHGVFEQVANKHLSGKGCPECGLLSRAKKRSKDLLWFVEKAKKVHLDRYNYENSVLSGMLSPIEIECKVHGVFSQVASNHLKGHGCDKCARELTGTHDRLTYIKNCRSRHHGMSNLYLVKLKSLDECFYKVGISVNDIETRFSKSEMPYEVSKVLVINGEAGFIWDLEKSLFKLLKEQKYQPKAKFNGWTECFDQVPKDVLKYLKSLNFQVQQPLIA</sequence>
<dbReference type="Proteomes" id="UP000075544">
    <property type="component" value="Unassembled WGS sequence"/>
</dbReference>
<evidence type="ECO:0008006" key="3">
    <source>
        <dbReference type="Google" id="ProtNLM"/>
    </source>
</evidence>
<dbReference type="AlphaFoldDB" id="A0A150HZ73"/>
<accession>A0A150HZ73</accession>
<protein>
    <recommendedName>
        <fullName evidence="3">GIY-YIG nuclease family protein</fullName>
    </recommendedName>
</protein>
<evidence type="ECO:0000313" key="1">
    <source>
        <dbReference type="EMBL" id="KXZ72148.1"/>
    </source>
</evidence>
<dbReference type="RefSeq" id="WP_061524063.1">
    <property type="nucleotide sequence ID" value="NZ_JRHX01000030.1"/>
</dbReference>